<dbReference type="SUPFAM" id="SSF54637">
    <property type="entry name" value="Thioesterase/thiol ester dehydrase-isomerase"/>
    <property type="match status" value="2"/>
</dbReference>
<dbReference type="RefSeq" id="WP_133826694.1">
    <property type="nucleotide sequence ID" value="NZ_BAABHR010000024.1"/>
</dbReference>
<name>A0A4R6VHC8_9PSEU</name>
<dbReference type="InterPro" id="IPR052389">
    <property type="entry name" value="Sec_Metab_Biosynth-Assoc"/>
</dbReference>
<gene>
    <name evidence="4" type="ORF">EV188_103373</name>
</gene>
<evidence type="ECO:0000259" key="2">
    <source>
        <dbReference type="Pfam" id="PF13622"/>
    </source>
</evidence>
<dbReference type="Pfam" id="PF13622">
    <property type="entry name" value="4HBT_3"/>
    <property type="match status" value="1"/>
</dbReference>
<dbReference type="Pfam" id="PF20789">
    <property type="entry name" value="4HBT_3C"/>
    <property type="match status" value="1"/>
</dbReference>
<dbReference type="InterPro" id="IPR049449">
    <property type="entry name" value="TesB_ACOT8-like_N"/>
</dbReference>
<feature type="compositionally biased region" description="Low complexity" evidence="1">
    <location>
        <begin position="116"/>
        <end position="128"/>
    </location>
</feature>
<evidence type="ECO:0000256" key="1">
    <source>
        <dbReference type="SAM" id="MobiDB-lite"/>
    </source>
</evidence>
<evidence type="ECO:0000259" key="3">
    <source>
        <dbReference type="Pfam" id="PF20789"/>
    </source>
</evidence>
<dbReference type="PANTHER" id="PTHR38110:SF1">
    <property type="entry name" value="THIOESTERASE DOMAIN-CONTAINING PROTEIN"/>
    <property type="match status" value="1"/>
</dbReference>
<dbReference type="OrthoDB" id="5418286at2"/>
<dbReference type="InterPro" id="IPR042171">
    <property type="entry name" value="Acyl-CoA_hotdog"/>
</dbReference>
<keyword evidence="5" id="KW-1185">Reference proteome</keyword>
<protein>
    <submittedName>
        <fullName evidence="4">Acyl-CoA thioesterase</fullName>
    </submittedName>
</protein>
<proteinExistence type="predicted"/>
<accession>A0A4R6VHC8</accession>
<dbReference type="PANTHER" id="PTHR38110">
    <property type="entry name" value="CHROMOSOME 23, WHOLE GENOME SHOTGUN SEQUENCE"/>
    <property type="match status" value="1"/>
</dbReference>
<dbReference type="AlphaFoldDB" id="A0A4R6VHC8"/>
<dbReference type="Gene3D" id="2.40.160.210">
    <property type="entry name" value="Acyl-CoA thioesterase, double hotdog domain"/>
    <property type="match status" value="1"/>
</dbReference>
<evidence type="ECO:0000313" key="4">
    <source>
        <dbReference type="EMBL" id="TDQ60870.1"/>
    </source>
</evidence>
<dbReference type="Proteomes" id="UP000295705">
    <property type="component" value="Unassembled WGS sequence"/>
</dbReference>
<dbReference type="InterPro" id="IPR029069">
    <property type="entry name" value="HotDog_dom_sf"/>
</dbReference>
<feature type="domain" description="Acyl-CoA thioesterase-like N-terminal HotDog" evidence="2">
    <location>
        <begin position="24"/>
        <end position="107"/>
    </location>
</feature>
<feature type="domain" description="Acyl-CoA thioesterase-like C-terminal" evidence="3">
    <location>
        <begin position="131"/>
        <end position="267"/>
    </location>
</feature>
<reference evidence="4 5" key="1">
    <citation type="submission" date="2019-03" db="EMBL/GenBank/DDBJ databases">
        <title>Genomic Encyclopedia of Type Strains, Phase IV (KMG-IV): sequencing the most valuable type-strain genomes for metagenomic binning, comparative biology and taxonomic classification.</title>
        <authorList>
            <person name="Goeker M."/>
        </authorList>
    </citation>
    <scope>NUCLEOTIDE SEQUENCE [LARGE SCALE GENOMIC DNA]</scope>
    <source>
        <strain evidence="4 5">DSM 45775</strain>
    </source>
</reference>
<dbReference type="InterPro" id="IPR049450">
    <property type="entry name" value="ACOT8-like_C"/>
</dbReference>
<dbReference type="CDD" id="cd03440">
    <property type="entry name" value="hot_dog"/>
    <property type="match status" value="1"/>
</dbReference>
<comment type="caution">
    <text evidence="4">The sequence shown here is derived from an EMBL/GenBank/DDBJ whole genome shotgun (WGS) entry which is preliminary data.</text>
</comment>
<feature type="region of interest" description="Disordered" evidence="1">
    <location>
        <begin position="110"/>
        <end position="147"/>
    </location>
</feature>
<sequence>MAEFDKATAPEPTDEAGRFTIVLDDQWSIGPKLHGGYLLAVLARAARETVATERPAHTSPQAVTGTYLQAPEPGPASLEVTVLRLGRGASQLRVRLDQDGPAVEAALILGPPATPTPDDVAPAAPDLTPFEDCPRSPSGSDDDGRGSLPIMDVVDTRLDPVTAGFVHGRPSGEGRLAGWASLASGEAWTPEGLLVALDILPPATFDMGLSGWSPTMSLSAHVVADPAPGPLRVVQWVERAGADRMHETCRVWDADDRLVGHAHQLAAIRR</sequence>
<evidence type="ECO:0000313" key="5">
    <source>
        <dbReference type="Proteomes" id="UP000295705"/>
    </source>
</evidence>
<organism evidence="4 5">
    <name type="scientific">Actinomycetospora succinea</name>
    <dbReference type="NCBI Taxonomy" id="663603"/>
    <lineage>
        <taxon>Bacteria</taxon>
        <taxon>Bacillati</taxon>
        <taxon>Actinomycetota</taxon>
        <taxon>Actinomycetes</taxon>
        <taxon>Pseudonocardiales</taxon>
        <taxon>Pseudonocardiaceae</taxon>
        <taxon>Actinomycetospora</taxon>
    </lineage>
</organism>
<dbReference type="EMBL" id="SNYO01000003">
    <property type="protein sequence ID" value="TDQ60870.1"/>
    <property type="molecule type" value="Genomic_DNA"/>
</dbReference>